<keyword evidence="3" id="KW-1185">Reference proteome</keyword>
<dbReference type="STRING" id="1120975.SAMN02746064_00174"/>
<dbReference type="InterPro" id="IPR050325">
    <property type="entry name" value="Prot/Nucl_acid_deglycase"/>
</dbReference>
<dbReference type="PANTHER" id="PTHR48094">
    <property type="entry name" value="PROTEIN/NUCLEIC ACID DEGLYCASE DJ-1-RELATED"/>
    <property type="match status" value="1"/>
</dbReference>
<dbReference type="RefSeq" id="WP_073269174.1">
    <property type="nucleotide sequence ID" value="NZ_FQTU01000001.1"/>
</dbReference>
<evidence type="ECO:0000313" key="2">
    <source>
        <dbReference type="EMBL" id="SHE28988.1"/>
    </source>
</evidence>
<accession>A0A1M4S9Z8</accession>
<dbReference type="NCBIfam" id="TIGR01383">
    <property type="entry name" value="not_thiJ"/>
    <property type="match status" value="1"/>
</dbReference>
<dbReference type="Proteomes" id="UP000184251">
    <property type="component" value="Unassembled WGS sequence"/>
</dbReference>
<dbReference type="Gene3D" id="3.40.50.880">
    <property type="match status" value="1"/>
</dbReference>
<dbReference type="Pfam" id="PF01965">
    <property type="entry name" value="DJ-1_PfpI"/>
    <property type="match status" value="1"/>
</dbReference>
<feature type="domain" description="DJ-1/PfpI" evidence="1">
    <location>
        <begin position="1"/>
        <end position="163"/>
    </location>
</feature>
<organism evidence="2 3">
    <name type="scientific">Alkalibacter saccharofermentans DSM 14828</name>
    <dbReference type="NCBI Taxonomy" id="1120975"/>
    <lineage>
        <taxon>Bacteria</taxon>
        <taxon>Bacillati</taxon>
        <taxon>Bacillota</taxon>
        <taxon>Clostridia</taxon>
        <taxon>Eubacteriales</taxon>
        <taxon>Eubacteriaceae</taxon>
        <taxon>Alkalibacter</taxon>
    </lineage>
</organism>
<evidence type="ECO:0000313" key="3">
    <source>
        <dbReference type="Proteomes" id="UP000184251"/>
    </source>
</evidence>
<dbReference type="AlphaFoldDB" id="A0A1M4S9Z8"/>
<protein>
    <submittedName>
        <fullName evidence="2">4-methyl-5(B-hydroxyethyl)-thiazole monophosphate biosynthesis</fullName>
    </submittedName>
</protein>
<gene>
    <name evidence="2" type="ORF">SAMN02746064_00174</name>
</gene>
<dbReference type="InterPro" id="IPR002818">
    <property type="entry name" value="DJ-1/PfpI"/>
</dbReference>
<dbReference type="InterPro" id="IPR029062">
    <property type="entry name" value="Class_I_gatase-like"/>
</dbReference>
<dbReference type="OrthoDB" id="9800516at2"/>
<dbReference type="CDD" id="cd03135">
    <property type="entry name" value="GATase1_DJ-1"/>
    <property type="match status" value="1"/>
</dbReference>
<dbReference type="InterPro" id="IPR006287">
    <property type="entry name" value="DJ-1"/>
</dbReference>
<dbReference type="SUPFAM" id="SSF52317">
    <property type="entry name" value="Class I glutamine amidotransferase-like"/>
    <property type="match status" value="1"/>
</dbReference>
<evidence type="ECO:0000259" key="1">
    <source>
        <dbReference type="Pfam" id="PF01965"/>
    </source>
</evidence>
<name>A0A1M4S9Z8_9FIRM</name>
<dbReference type="PANTHER" id="PTHR48094:SF12">
    <property type="entry name" value="PARKINSON DISEASE PROTEIN 7 HOMOLOG"/>
    <property type="match status" value="1"/>
</dbReference>
<reference evidence="2 3" key="1">
    <citation type="submission" date="2016-11" db="EMBL/GenBank/DDBJ databases">
        <authorList>
            <person name="Jaros S."/>
            <person name="Januszkiewicz K."/>
            <person name="Wedrychowicz H."/>
        </authorList>
    </citation>
    <scope>NUCLEOTIDE SEQUENCE [LARGE SCALE GENOMIC DNA]</scope>
    <source>
        <strain evidence="2 3">DSM 14828</strain>
    </source>
</reference>
<dbReference type="EMBL" id="FQTU01000001">
    <property type="protein sequence ID" value="SHE28988.1"/>
    <property type="molecule type" value="Genomic_DNA"/>
</dbReference>
<sequence length="181" mass="19500">MKAAIFLAEGFEEIEALATVDVLRRGGISVKTVSVTEKFDVEGAHGITVLADILFEDTDFHGVDILILPGGMPGTRNLEKHKGLIELIKKFHNDKKWIAAICAAPKILGKLGLLKGQIATCYPGFEKDLEGAILSDESVVLSSNLITSRGAGTAVLFGLKLVEVLKNKETADELKEKMIVV</sequence>
<dbReference type="GO" id="GO:0005737">
    <property type="term" value="C:cytoplasm"/>
    <property type="evidence" value="ECO:0007669"/>
    <property type="project" value="TreeGrafter"/>
</dbReference>
<proteinExistence type="predicted"/>